<feature type="compositionally biased region" description="Basic and acidic residues" evidence="1">
    <location>
        <begin position="476"/>
        <end position="498"/>
    </location>
</feature>
<feature type="compositionally biased region" description="Basic and acidic residues" evidence="1">
    <location>
        <begin position="394"/>
        <end position="408"/>
    </location>
</feature>
<keyword evidence="3" id="KW-1185">Reference proteome</keyword>
<evidence type="ECO:0000313" key="2">
    <source>
        <dbReference type="EMBL" id="KAJ4369955.1"/>
    </source>
</evidence>
<evidence type="ECO:0000313" key="3">
    <source>
        <dbReference type="Proteomes" id="UP001140560"/>
    </source>
</evidence>
<feature type="compositionally biased region" description="Polar residues" evidence="1">
    <location>
        <begin position="604"/>
        <end position="615"/>
    </location>
</feature>
<evidence type="ECO:0000256" key="1">
    <source>
        <dbReference type="SAM" id="MobiDB-lite"/>
    </source>
</evidence>
<feature type="compositionally biased region" description="Polar residues" evidence="1">
    <location>
        <begin position="644"/>
        <end position="679"/>
    </location>
</feature>
<sequence length="749" mass="80822">MAPSSNTPYNPSVNSAPFMVLPDHVVGFIDLNTLADIHRYLSESEAEEDVALADWVKEKYLHEPINESGRTIRTTEGFQKLDRAYRRVRSLTNKAQDKWPFFDRNWKQMSSATVRNNARGEAAPGVSLPSMYGDQRASSATTGAETTKDSPAPRLQVPFGTKQPTRRSVLGKHDPRPSTSKKHQKTEEQAQFFSLPESSDLPRSEPEPEREPELGHQEPTETASGLLNNEDHLSESIAQAILQSTVAPKEEPEVLRAASDASALDPMHAAASSAQPELTTGLEVEVPRDAGGGKVRGPNGRYLPKDKPSPISSKSGRNSSGIQKKKASAKPTGSRMSGRNTQAFVDHLNNSTEVLPLSVPTQGGEPVEVQSANSGASPQLEAQPLPLSPENDGLVDRAASEPRSHIHLNDIISSRSTSLGSTHSGSLAAESEPVFSNLDRLPPHCARRANKRKSDSPKQQEPRKRARHSGPVGRSRKSERQASKSDPDAVKDTEEKDLSLSQDTAEEEVPQMVTRRITRRSAASTLGSSTPTSAGPKQRQDTVETKDVAMKAAIVGGIDGEDTTTGHEASAPAPTTYALKPSLVAKLKVGRVSAAVEDKPKSAASATMPESQLSDTDLLAIGISKTSSPTRRSSRKKLSTPKSAKTQQPVKSSDTPNGSASAPSAHTANGTATEESATGISPPRPRSRVEYFARVNTLANKVEVPVATEKIDSDENEVIEKYAEWMTQERNMDLSFEQFRSVFGFAKKG</sequence>
<dbReference type="Proteomes" id="UP001140560">
    <property type="component" value="Unassembled WGS sequence"/>
</dbReference>
<accession>A0A9W9CMA8</accession>
<reference evidence="2" key="1">
    <citation type="submission" date="2022-10" db="EMBL/GenBank/DDBJ databases">
        <title>Tapping the CABI collections for fungal endophytes: first genome assemblies for Collariella, Neodidymelliopsis, Ascochyta clinopodiicola, Didymella pomorum, Didymosphaeria variabile, Neocosmospora piperis and Neocucurbitaria cava.</title>
        <authorList>
            <person name="Hill R."/>
        </authorList>
    </citation>
    <scope>NUCLEOTIDE SEQUENCE</scope>
    <source>
        <strain evidence="2">IMI 356814</strain>
    </source>
</reference>
<protein>
    <submittedName>
        <fullName evidence="2">Uncharacterized protein</fullName>
    </submittedName>
</protein>
<feature type="compositionally biased region" description="Basic and acidic residues" evidence="1">
    <location>
        <begin position="200"/>
        <end position="219"/>
    </location>
</feature>
<feature type="compositionally biased region" description="Polar residues" evidence="1">
    <location>
        <begin position="526"/>
        <end position="535"/>
    </location>
</feature>
<dbReference type="AlphaFoldDB" id="A0A9W9CMA8"/>
<feature type="compositionally biased region" description="Basic and acidic residues" evidence="1">
    <location>
        <begin position="538"/>
        <end position="549"/>
    </location>
</feature>
<gene>
    <name evidence="2" type="ORF">N0V83_005719</name>
</gene>
<name>A0A9W9CMA8_9PLEO</name>
<dbReference type="OrthoDB" id="3786824at2759"/>
<dbReference type="EMBL" id="JAPEUY010000009">
    <property type="protein sequence ID" value="KAJ4369955.1"/>
    <property type="molecule type" value="Genomic_DNA"/>
</dbReference>
<feature type="region of interest" description="Disordered" evidence="1">
    <location>
        <begin position="115"/>
        <end position="224"/>
    </location>
</feature>
<organism evidence="2 3">
    <name type="scientific">Neocucurbitaria cava</name>
    <dbReference type="NCBI Taxonomy" id="798079"/>
    <lineage>
        <taxon>Eukaryota</taxon>
        <taxon>Fungi</taxon>
        <taxon>Dikarya</taxon>
        <taxon>Ascomycota</taxon>
        <taxon>Pezizomycotina</taxon>
        <taxon>Dothideomycetes</taxon>
        <taxon>Pleosporomycetidae</taxon>
        <taxon>Pleosporales</taxon>
        <taxon>Pleosporineae</taxon>
        <taxon>Cucurbitariaceae</taxon>
        <taxon>Neocucurbitaria</taxon>
    </lineage>
</organism>
<feature type="compositionally biased region" description="Polar residues" evidence="1">
    <location>
        <begin position="334"/>
        <end position="353"/>
    </location>
</feature>
<feature type="region of interest" description="Disordered" evidence="1">
    <location>
        <begin position="595"/>
        <end position="685"/>
    </location>
</feature>
<feature type="compositionally biased region" description="Basic and acidic residues" evidence="1">
    <location>
        <begin position="452"/>
        <end position="463"/>
    </location>
</feature>
<proteinExistence type="predicted"/>
<feature type="region of interest" description="Disordered" evidence="1">
    <location>
        <begin position="252"/>
        <end position="578"/>
    </location>
</feature>
<comment type="caution">
    <text evidence="2">The sequence shown here is derived from an EMBL/GenBank/DDBJ whole genome shotgun (WGS) entry which is preliminary data.</text>
</comment>
<feature type="compositionally biased region" description="Low complexity" evidence="1">
    <location>
        <begin position="413"/>
        <end position="427"/>
    </location>
</feature>
<feature type="compositionally biased region" description="Polar residues" evidence="1">
    <location>
        <begin position="136"/>
        <end position="145"/>
    </location>
</feature>